<evidence type="ECO:0000313" key="2">
    <source>
        <dbReference type="Proteomes" id="UP000054776"/>
    </source>
</evidence>
<dbReference type="EMBL" id="JYDH01000250">
    <property type="protein sequence ID" value="KRY27507.1"/>
    <property type="molecule type" value="Genomic_DNA"/>
</dbReference>
<proteinExistence type="predicted"/>
<name>A0A0V1ATC3_TRISP</name>
<dbReference type="AlphaFoldDB" id="A0A0V1ATC3"/>
<evidence type="ECO:0000313" key="1">
    <source>
        <dbReference type="EMBL" id="KRY27507.1"/>
    </source>
</evidence>
<organism evidence="1 2">
    <name type="scientific">Trichinella spiralis</name>
    <name type="common">Trichina worm</name>
    <dbReference type="NCBI Taxonomy" id="6334"/>
    <lineage>
        <taxon>Eukaryota</taxon>
        <taxon>Metazoa</taxon>
        <taxon>Ecdysozoa</taxon>
        <taxon>Nematoda</taxon>
        <taxon>Enoplea</taxon>
        <taxon>Dorylaimia</taxon>
        <taxon>Trichinellida</taxon>
        <taxon>Trichinellidae</taxon>
        <taxon>Trichinella</taxon>
    </lineage>
</organism>
<gene>
    <name evidence="1" type="ORF">T01_52</name>
</gene>
<keyword evidence="2" id="KW-1185">Reference proteome</keyword>
<dbReference type="InParanoid" id="A0A0V1ATC3"/>
<accession>A0A0V1ATC3</accession>
<sequence length="114" mass="13082">MKKFCVYINNNITQEYDTLLSSRLLYLQDDSFMAASFAMYESSVKVCCIKVDGFTSCFVLFKLVVLDQCQLDTSEIKINSDFSANDLKISISLNHHILTVKYLKNPCLLVKLNY</sequence>
<comment type="caution">
    <text evidence="1">The sequence shown here is derived from an EMBL/GenBank/DDBJ whole genome shotgun (WGS) entry which is preliminary data.</text>
</comment>
<reference evidence="1 2" key="1">
    <citation type="submission" date="2015-01" db="EMBL/GenBank/DDBJ databases">
        <title>Evolution of Trichinella species and genotypes.</title>
        <authorList>
            <person name="Korhonen P.K."/>
            <person name="Edoardo P."/>
            <person name="Giuseppe L.R."/>
            <person name="Gasser R.B."/>
        </authorList>
    </citation>
    <scope>NUCLEOTIDE SEQUENCE [LARGE SCALE GENOMIC DNA]</scope>
    <source>
        <strain evidence="1">ISS3</strain>
    </source>
</reference>
<protein>
    <submittedName>
        <fullName evidence="1">Uncharacterized protein</fullName>
    </submittedName>
</protein>
<dbReference type="Proteomes" id="UP000054776">
    <property type="component" value="Unassembled WGS sequence"/>
</dbReference>